<name>A0ABY5D2K5_9ACTN</name>
<dbReference type="PANTHER" id="PTHR33713">
    <property type="entry name" value="ANTITOXIN YAFN-RELATED"/>
    <property type="match status" value="1"/>
</dbReference>
<sequence>MRTLPLSEVKAHLSELAEEVDRTHERLTVTKNGRDYIVIMSAEDMAEIEATMELLGDPEAIAEVQQSKQEIAEGRALSPEESTDLLESLRRKGHR</sequence>
<comment type="similarity">
    <text evidence="1 2">Belongs to the phD/YefM antitoxin family.</text>
</comment>
<keyword evidence="5" id="KW-1185">Reference proteome</keyword>
<dbReference type="InterPro" id="IPR006442">
    <property type="entry name" value="Antitoxin_Phd/YefM"/>
</dbReference>
<proteinExistence type="inferred from homology"/>
<dbReference type="EMBL" id="CP099837">
    <property type="protein sequence ID" value="USY18602.1"/>
    <property type="molecule type" value="Genomic_DNA"/>
</dbReference>
<evidence type="ECO:0000313" key="5">
    <source>
        <dbReference type="Proteomes" id="UP001055940"/>
    </source>
</evidence>
<accession>A0ABY5D2K5</accession>
<dbReference type="RefSeq" id="WP_254417981.1">
    <property type="nucleotide sequence ID" value="NZ_BAAAJB010000035.1"/>
</dbReference>
<dbReference type="InterPro" id="IPR051405">
    <property type="entry name" value="phD/YefM_antitoxin"/>
</dbReference>
<dbReference type="Proteomes" id="UP001055940">
    <property type="component" value="Chromosome"/>
</dbReference>
<evidence type="ECO:0000256" key="3">
    <source>
        <dbReference type="SAM" id="MobiDB-lite"/>
    </source>
</evidence>
<gene>
    <name evidence="4" type="ORF">NE857_25390</name>
</gene>
<feature type="region of interest" description="Disordered" evidence="3">
    <location>
        <begin position="71"/>
        <end position="95"/>
    </location>
</feature>
<evidence type="ECO:0000256" key="2">
    <source>
        <dbReference type="RuleBase" id="RU362080"/>
    </source>
</evidence>
<evidence type="ECO:0000256" key="1">
    <source>
        <dbReference type="ARBA" id="ARBA00009981"/>
    </source>
</evidence>
<evidence type="ECO:0000313" key="4">
    <source>
        <dbReference type="EMBL" id="USY18602.1"/>
    </source>
</evidence>
<dbReference type="NCBIfam" id="TIGR01552">
    <property type="entry name" value="phd_fam"/>
    <property type="match status" value="1"/>
</dbReference>
<comment type="function">
    <text evidence="2">Antitoxin component of a type II toxin-antitoxin (TA) system.</text>
</comment>
<dbReference type="PANTHER" id="PTHR33713:SF10">
    <property type="entry name" value="ANTITOXIN YAFN"/>
    <property type="match status" value="1"/>
</dbReference>
<reference evidence="4" key="1">
    <citation type="submission" date="2022-06" db="EMBL/GenBank/DDBJ databases">
        <authorList>
            <person name="Ping M."/>
        </authorList>
    </citation>
    <scope>NUCLEOTIDE SEQUENCE</scope>
    <source>
        <strain evidence="4">JCM11759T</strain>
    </source>
</reference>
<protein>
    <recommendedName>
        <fullName evidence="2">Antitoxin</fullName>
    </recommendedName>
</protein>
<dbReference type="SUPFAM" id="SSF143120">
    <property type="entry name" value="YefM-like"/>
    <property type="match status" value="1"/>
</dbReference>
<dbReference type="Pfam" id="PF02604">
    <property type="entry name" value="PhdYeFM_antitox"/>
    <property type="match status" value="1"/>
</dbReference>
<organism evidence="4 5">
    <name type="scientific">Nocardiopsis exhalans</name>
    <dbReference type="NCBI Taxonomy" id="163604"/>
    <lineage>
        <taxon>Bacteria</taxon>
        <taxon>Bacillati</taxon>
        <taxon>Actinomycetota</taxon>
        <taxon>Actinomycetes</taxon>
        <taxon>Streptosporangiales</taxon>
        <taxon>Nocardiopsidaceae</taxon>
        <taxon>Nocardiopsis</taxon>
    </lineage>
</organism>
<dbReference type="Gene3D" id="3.40.1620.10">
    <property type="entry name" value="YefM-like domain"/>
    <property type="match status" value="1"/>
</dbReference>
<dbReference type="InterPro" id="IPR036165">
    <property type="entry name" value="YefM-like_sf"/>
</dbReference>